<name>A0A542DPS7_AMYCI</name>
<keyword evidence="2" id="KW-1185">Reference proteome</keyword>
<dbReference type="RefSeq" id="WP_142000679.1">
    <property type="nucleotide sequence ID" value="NZ_VFML01000001.1"/>
</dbReference>
<proteinExistence type="predicted"/>
<comment type="caution">
    <text evidence="1">The sequence shown here is derived from an EMBL/GenBank/DDBJ whole genome shotgun (WGS) entry which is preliminary data.</text>
</comment>
<organism evidence="1 2">
    <name type="scientific">Amycolatopsis cihanbeyliensis</name>
    <dbReference type="NCBI Taxonomy" id="1128664"/>
    <lineage>
        <taxon>Bacteria</taxon>
        <taxon>Bacillati</taxon>
        <taxon>Actinomycetota</taxon>
        <taxon>Actinomycetes</taxon>
        <taxon>Pseudonocardiales</taxon>
        <taxon>Pseudonocardiaceae</taxon>
        <taxon>Amycolatopsis</taxon>
    </lineage>
</organism>
<dbReference type="Proteomes" id="UP000320876">
    <property type="component" value="Unassembled WGS sequence"/>
</dbReference>
<reference evidence="1 2" key="1">
    <citation type="submission" date="2019-06" db="EMBL/GenBank/DDBJ databases">
        <title>Sequencing the genomes of 1000 actinobacteria strains.</title>
        <authorList>
            <person name="Klenk H.-P."/>
        </authorList>
    </citation>
    <scope>NUCLEOTIDE SEQUENCE [LARGE SCALE GENOMIC DNA]</scope>
    <source>
        <strain evidence="1 2">DSM 45679</strain>
    </source>
</reference>
<accession>A0A542DPS7</accession>
<protein>
    <submittedName>
        <fullName evidence="1">Uncharacterized protein</fullName>
    </submittedName>
</protein>
<dbReference type="AlphaFoldDB" id="A0A542DPS7"/>
<sequence>MTVQPPGLLGAAGPAQFEFLIHFCGRPSSAAMTPTVHQTIRDLQPWQRLHNILWEGQIRGYAPFGSDSPMVCLSKSPLEHLRWLLSHRQWPPWGLLLRRQTVYDLGGGPVWYARTEQLATLPAELRGWAVRFEAGTNRSDWLHEREWRIPMPPDNPVLQLPPDSVPVILVGDPRWQPTALVQRTVFVDHYGMLAAPGQPRHPQIVDVPNCHTCGPPPYAGIRRTNGSGRSLASCPASTTAAKHQHGTAVQGRSRSVHAATVVASCISFTTTLSERVVP</sequence>
<gene>
    <name evidence="1" type="ORF">FB471_4924</name>
</gene>
<dbReference type="OrthoDB" id="4191384at2"/>
<dbReference type="EMBL" id="VFML01000001">
    <property type="protein sequence ID" value="TQJ05101.1"/>
    <property type="molecule type" value="Genomic_DNA"/>
</dbReference>
<evidence type="ECO:0000313" key="2">
    <source>
        <dbReference type="Proteomes" id="UP000320876"/>
    </source>
</evidence>
<evidence type="ECO:0000313" key="1">
    <source>
        <dbReference type="EMBL" id="TQJ05101.1"/>
    </source>
</evidence>